<evidence type="ECO:0000256" key="3">
    <source>
        <dbReference type="ARBA" id="ARBA00022692"/>
    </source>
</evidence>
<dbReference type="GO" id="GO:0005783">
    <property type="term" value="C:endoplasmic reticulum"/>
    <property type="evidence" value="ECO:0007669"/>
    <property type="project" value="GOC"/>
</dbReference>
<evidence type="ECO:0000256" key="5">
    <source>
        <dbReference type="ARBA" id="ARBA00023136"/>
    </source>
</evidence>
<keyword evidence="4" id="KW-1133">Transmembrane helix</keyword>
<evidence type="ECO:0000313" key="6">
    <source>
        <dbReference type="EMBL" id="KAB2631237.1"/>
    </source>
</evidence>
<proteinExistence type="inferred from homology"/>
<dbReference type="Pfam" id="PF03248">
    <property type="entry name" value="Rer1"/>
    <property type="match status" value="1"/>
</dbReference>
<dbReference type="GO" id="GO:0000139">
    <property type="term" value="C:Golgi membrane"/>
    <property type="evidence" value="ECO:0007669"/>
    <property type="project" value="TreeGrafter"/>
</dbReference>
<dbReference type="Proteomes" id="UP000327157">
    <property type="component" value="Chromosome 12"/>
</dbReference>
<dbReference type="EMBL" id="SMOL01000143">
    <property type="protein sequence ID" value="KAB2631237.1"/>
    <property type="molecule type" value="Genomic_DNA"/>
</dbReference>
<keyword evidence="5" id="KW-0472">Membrane</keyword>
<dbReference type="AlphaFoldDB" id="A0A5N5HWJ9"/>
<name>A0A5N5HWJ9_9ROSA</name>
<keyword evidence="3" id="KW-0812">Transmembrane</keyword>
<comment type="caution">
    <text evidence="6">The sequence shown here is derived from an EMBL/GenBank/DDBJ whole genome shotgun (WGS) entry which is preliminary data.</text>
</comment>
<dbReference type="GO" id="GO:0006621">
    <property type="term" value="P:protein retention in ER lumen"/>
    <property type="evidence" value="ECO:0007669"/>
    <property type="project" value="TreeGrafter"/>
</dbReference>
<comment type="similarity">
    <text evidence="2">Belongs to the RER1 family.</text>
</comment>
<keyword evidence="7" id="KW-1185">Reference proteome</keyword>
<accession>A0A5N5HWJ9</accession>
<organism evidence="6 7">
    <name type="scientific">Pyrus ussuriensis x Pyrus communis</name>
    <dbReference type="NCBI Taxonomy" id="2448454"/>
    <lineage>
        <taxon>Eukaryota</taxon>
        <taxon>Viridiplantae</taxon>
        <taxon>Streptophyta</taxon>
        <taxon>Embryophyta</taxon>
        <taxon>Tracheophyta</taxon>
        <taxon>Spermatophyta</taxon>
        <taxon>Magnoliopsida</taxon>
        <taxon>eudicotyledons</taxon>
        <taxon>Gunneridae</taxon>
        <taxon>Pentapetalae</taxon>
        <taxon>rosids</taxon>
        <taxon>fabids</taxon>
        <taxon>Rosales</taxon>
        <taxon>Rosaceae</taxon>
        <taxon>Amygdaloideae</taxon>
        <taxon>Maleae</taxon>
        <taxon>Pyrus</taxon>
    </lineage>
</organism>
<protein>
    <submittedName>
        <fullName evidence="6">Protein RER1A-like</fullName>
    </submittedName>
</protein>
<reference evidence="7" key="2">
    <citation type="submission" date="2019-10" db="EMBL/GenBank/DDBJ databases">
        <title>A de novo genome assembly of a pear dwarfing rootstock.</title>
        <authorList>
            <person name="Wang F."/>
            <person name="Wang J."/>
            <person name="Li S."/>
            <person name="Zhang Y."/>
            <person name="Fang M."/>
            <person name="Ma L."/>
            <person name="Zhao Y."/>
            <person name="Jiang S."/>
        </authorList>
    </citation>
    <scope>NUCLEOTIDE SEQUENCE [LARGE SCALE GENOMIC DNA]</scope>
</reference>
<dbReference type="InterPro" id="IPR004932">
    <property type="entry name" value="Rer1"/>
</dbReference>
<evidence type="ECO:0000256" key="1">
    <source>
        <dbReference type="ARBA" id="ARBA00004141"/>
    </source>
</evidence>
<reference evidence="6 7" key="3">
    <citation type="submission" date="2019-11" db="EMBL/GenBank/DDBJ databases">
        <title>A de novo genome assembly of a pear dwarfing rootstock.</title>
        <authorList>
            <person name="Wang F."/>
            <person name="Wang J."/>
            <person name="Li S."/>
            <person name="Zhang Y."/>
            <person name="Fang M."/>
            <person name="Ma L."/>
            <person name="Zhao Y."/>
            <person name="Jiang S."/>
        </authorList>
    </citation>
    <scope>NUCLEOTIDE SEQUENCE [LARGE SCALE GENOMIC DNA]</scope>
    <source>
        <strain evidence="6">S2</strain>
        <tissue evidence="6">Leaf</tissue>
    </source>
</reference>
<dbReference type="GO" id="GO:0006890">
    <property type="term" value="P:retrograde vesicle-mediated transport, Golgi to endoplasmic reticulum"/>
    <property type="evidence" value="ECO:0007669"/>
    <property type="project" value="TreeGrafter"/>
</dbReference>
<sequence>MYLVQGFYMVSYGLGIYILNLFIEFLSPQVDPEIHSLSSPDNPFLPTRGSDKFCPFVRRLPKLKFWQFPHLTVKLLPLRSIPDCPVCVCRNAFKFCESVSGQLSLKLMGGWVDGWNRRWKGKGLVGWCRRKNGRIKEEGPEVEDDHFFFFFWFSNFFNL</sequence>
<evidence type="ECO:0000256" key="4">
    <source>
        <dbReference type="ARBA" id="ARBA00022989"/>
    </source>
</evidence>
<evidence type="ECO:0000256" key="2">
    <source>
        <dbReference type="ARBA" id="ARBA00006070"/>
    </source>
</evidence>
<gene>
    <name evidence="6" type="ORF">D8674_008756</name>
</gene>
<dbReference type="OrthoDB" id="448250at2759"/>
<dbReference type="PANTHER" id="PTHR10743">
    <property type="entry name" value="PROTEIN RER1"/>
    <property type="match status" value="1"/>
</dbReference>
<comment type="subcellular location">
    <subcellularLocation>
        <location evidence="1">Membrane</location>
        <topology evidence="1">Multi-pass membrane protein</topology>
    </subcellularLocation>
</comment>
<dbReference type="PANTHER" id="PTHR10743:SF28">
    <property type="entry name" value="PROTEIN RER1C"/>
    <property type="match status" value="1"/>
</dbReference>
<reference evidence="6 7" key="1">
    <citation type="submission" date="2019-09" db="EMBL/GenBank/DDBJ databases">
        <authorList>
            <person name="Ou C."/>
        </authorList>
    </citation>
    <scope>NUCLEOTIDE SEQUENCE [LARGE SCALE GENOMIC DNA]</scope>
    <source>
        <strain evidence="6">S2</strain>
        <tissue evidence="6">Leaf</tissue>
    </source>
</reference>
<evidence type="ECO:0000313" key="7">
    <source>
        <dbReference type="Proteomes" id="UP000327157"/>
    </source>
</evidence>